<organism evidence="1 2">
    <name type="scientific">Drechslerella stenobrocha 248</name>
    <dbReference type="NCBI Taxonomy" id="1043628"/>
    <lineage>
        <taxon>Eukaryota</taxon>
        <taxon>Fungi</taxon>
        <taxon>Dikarya</taxon>
        <taxon>Ascomycota</taxon>
        <taxon>Pezizomycotina</taxon>
        <taxon>Orbiliomycetes</taxon>
        <taxon>Orbiliales</taxon>
        <taxon>Orbiliaceae</taxon>
        <taxon>Drechslerella</taxon>
    </lineage>
</organism>
<keyword evidence="2" id="KW-1185">Reference proteome</keyword>
<accession>W7HN25</accession>
<evidence type="ECO:0000313" key="1">
    <source>
        <dbReference type="EMBL" id="EWC44499.1"/>
    </source>
</evidence>
<dbReference type="AlphaFoldDB" id="W7HN25"/>
<dbReference type="Proteomes" id="UP000024837">
    <property type="component" value="Unassembled WGS sequence"/>
</dbReference>
<dbReference type="OrthoDB" id="3480872at2759"/>
<protein>
    <submittedName>
        <fullName evidence="1">Uncharacterized protein</fullName>
    </submittedName>
</protein>
<dbReference type="EMBL" id="KI966441">
    <property type="protein sequence ID" value="EWC44499.1"/>
    <property type="molecule type" value="Genomic_DNA"/>
</dbReference>
<reference evidence="1 2" key="1">
    <citation type="submission" date="2013-05" db="EMBL/GenBank/DDBJ databases">
        <title>Drechslerella stenobrocha genome reveals carnivorous origination and mechanical trapping mechanism of predatory fungi.</title>
        <authorList>
            <person name="Liu X."/>
            <person name="Zhang W."/>
            <person name="Liu K."/>
        </authorList>
    </citation>
    <scope>NUCLEOTIDE SEQUENCE [LARGE SCALE GENOMIC DNA]</scope>
    <source>
        <strain evidence="1 2">248</strain>
    </source>
</reference>
<gene>
    <name evidence="1" type="ORF">DRE_06767</name>
</gene>
<proteinExistence type="predicted"/>
<name>W7HN25_9PEZI</name>
<dbReference type="HOGENOM" id="CLU_1620211_0_0_1"/>
<sequence>MMDWLWSLLGYEAELRPPSVNVAVVRIPADKKPAHIITLATTPVSSGPDNFLFHIPDLRPFWKTERAWSFRDCQRLALEQQPKPSCNGVYYIFYSFGLDELTEKINPSVPTYFSGGQVLWGDVFVVKVAPHEYGEHGWAAYEDIGPEFLELMARWPVTRRF</sequence>
<evidence type="ECO:0000313" key="2">
    <source>
        <dbReference type="Proteomes" id="UP000024837"/>
    </source>
</evidence>